<reference evidence="2 3" key="1">
    <citation type="submission" date="2022-05" db="EMBL/GenBank/DDBJ databases">
        <title>A multi-omics perspective on studying reproductive biology in Daphnia sinensis.</title>
        <authorList>
            <person name="Jia J."/>
        </authorList>
    </citation>
    <scope>NUCLEOTIDE SEQUENCE [LARGE SCALE GENOMIC DNA]</scope>
    <source>
        <strain evidence="2 3">WSL</strain>
    </source>
</reference>
<proteinExistence type="predicted"/>
<evidence type="ECO:0000256" key="1">
    <source>
        <dbReference type="SAM" id="MobiDB-lite"/>
    </source>
</evidence>
<name>A0AAD5PRJ4_9CRUS</name>
<protein>
    <submittedName>
        <fullName evidence="2">Uncharacterized protein</fullName>
    </submittedName>
</protein>
<dbReference type="EMBL" id="WJBH02000006">
    <property type="protein sequence ID" value="KAI9557191.1"/>
    <property type="molecule type" value="Genomic_DNA"/>
</dbReference>
<accession>A0AAD5PRJ4</accession>
<feature type="compositionally biased region" description="Basic and acidic residues" evidence="1">
    <location>
        <begin position="39"/>
        <end position="53"/>
    </location>
</feature>
<gene>
    <name evidence="2" type="ORF">GHT06_017003</name>
</gene>
<keyword evidence="3" id="KW-1185">Reference proteome</keyword>
<comment type="caution">
    <text evidence="2">The sequence shown here is derived from an EMBL/GenBank/DDBJ whole genome shotgun (WGS) entry which is preliminary data.</text>
</comment>
<feature type="region of interest" description="Disordered" evidence="1">
    <location>
        <begin position="39"/>
        <end position="59"/>
    </location>
</feature>
<evidence type="ECO:0000313" key="3">
    <source>
        <dbReference type="Proteomes" id="UP000820818"/>
    </source>
</evidence>
<dbReference type="AlphaFoldDB" id="A0AAD5PRJ4"/>
<dbReference type="Proteomes" id="UP000820818">
    <property type="component" value="Linkage Group LG6"/>
</dbReference>
<evidence type="ECO:0000313" key="2">
    <source>
        <dbReference type="EMBL" id="KAI9557191.1"/>
    </source>
</evidence>
<organism evidence="2 3">
    <name type="scientific">Daphnia sinensis</name>
    <dbReference type="NCBI Taxonomy" id="1820382"/>
    <lineage>
        <taxon>Eukaryota</taxon>
        <taxon>Metazoa</taxon>
        <taxon>Ecdysozoa</taxon>
        <taxon>Arthropoda</taxon>
        <taxon>Crustacea</taxon>
        <taxon>Branchiopoda</taxon>
        <taxon>Diplostraca</taxon>
        <taxon>Cladocera</taxon>
        <taxon>Anomopoda</taxon>
        <taxon>Daphniidae</taxon>
        <taxon>Daphnia</taxon>
        <taxon>Daphnia similis group</taxon>
    </lineage>
</organism>
<sequence length="168" mass="18299">MPNLDEVFDRVLSSSTLPNQGVLPQATALEVGEIRIAASKEPRRSSRSPDRSGKRFKTVSLSPPVDSFLDRTPGIGMRLLDVTTRLDVDPARDNLGVGMRKIKRGMIIIAPVADQDRGDAITVLDGEVLAVAIYPQGVGRNETTIVEKIVTTCIVRHRRNPFGRPGST</sequence>